<dbReference type="GO" id="GO:0015630">
    <property type="term" value="C:microtubule cytoskeleton"/>
    <property type="evidence" value="ECO:0007669"/>
    <property type="project" value="TreeGrafter"/>
</dbReference>
<dbReference type="EMBL" id="JACAGC010000033">
    <property type="protein sequence ID" value="KAF6270218.1"/>
    <property type="molecule type" value="Genomic_DNA"/>
</dbReference>
<evidence type="ECO:0000256" key="1">
    <source>
        <dbReference type="ARBA" id="ARBA00004245"/>
    </source>
</evidence>
<dbReference type="InterPro" id="IPR027417">
    <property type="entry name" value="P-loop_NTPase"/>
</dbReference>
<organism evidence="8 9">
    <name type="scientific">Rhinolophus ferrumequinum</name>
    <name type="common">Greater horseshoe bat</name>
    <dbReference type="NCBI Taxonomy" id="59479"/>
    <lineage>
        <taxon>Eukaryota</taxon>
        <taxon>Metazoa</taxon>
        <taxon>Chordata</taxon>
        <taxon>Craniata</taxon>
        <taxon>Vertebrata</taxon>
        <taxon>Euteleostomi</taxon>
        <taxon>Mammalia</taxon>
        <taxon>Eutheria</taxon>
        <taxon>Laurasiatheria</taxon>
        <taxon>Chiroptera</taxon>
        <taxon>Yinpterochiroptera</taxon>
        <taxon>Rhinolophoidea</taxon>
        <taxon>Rhinolophidae</taxon>
        <taxon>Rhinolophinae</taxon>
        <taxon>Rhinolophus</taxon>
    </lineage>
</organism>
<sequence>MEPLHVSVLSHRKELVTHRLALVSGAVLVLFSQPTLDDSEQRSIGRGLSVQPRPELFVETVLVKCSRPGHPSINKTFTFERVYGPAEPQKEVFGDVHPLLTSLLDGYNVCIMAYGQTGSGKSYTMLGPHSEEGPVLPLECHSDLGLVPRATEELFRLISENPSRKAKVEVSIVEVYNNDVFDLLAEDTCTALPGLKCEVLTTKEGRKEVSPLTCVSVCSAQECMTLVGAGLQLRATRATAVHAHSSRSHLIITVTLTTAPYCDSSGVSGVTGSALRETSFINRSLAALADVLGALSERRGHIPYRNSKLTHMLQGALGGDAKLLVILCVSPCQKHVAETLQSLGFGARARQAERGRPVPRKPQ</sequence>
<dbReference type="Gene3D" id="3.40.850.10">
    <property type="entry name" value="Kinesin motor domain"/>
    <property type="match status" value="1"/>
</dbReference>
<dbReference type="InterPro" id="IPR036961">
    <property type="entry name" value="Kinesin_motor_dom_sf"/>
</dbReference>
<dbReference type="AlphaFoldDB" id="A0A7J7R246"/>
<feature type="domain" description="Kinesin motor" evidence="7">
    <location>
        <begin position="43"/>
        <end position="352"/>
    </location>
</feature>
<dbReference type="Pfam" id="PF00225">
    <property type="entry name" value="Kinesin"/>
    <property type="match status" value="1"/>
</dbReference>
<dbReference type="GO" id="GO:0007018">
    <property type="term" value="P:microtubule-based movement"/>
    <property type="evidence" value="ECO:0007669"/>
    <property type="project" value="InterPro"/>
</dbReference>
<dbReference type="SUPFAM" id="SSF52540">
    <property type="entry name" value="P-loop containing nucleoside triphosphate hydrolases"/>
    <property type="match status" value="1"/>
</dbReference>
<keyword evidence="6" id="KW-0505">Motor protein</keyword>
<keyword evidence="2" id="KW-0963">Cytoplasm</keyword>
<evidence type="ECO:0000256" key="2">
    <source>
        <dbReference type="ARBA" id="ARBA00022490"/>
    </source>
</evidence>
<dbReference type="PRINTS" id="PR00380">
    <property type="entry name" value="KINESINHEAVY"/>
</dbReference>
<dbReference type="PANTHER" id="PTHR47972:SF63">
    <property type="entry name" value="KINESIN FAMILY MEMBER 25"/>
    <property type="match status" value="1"/>
</dbReference>
<keyword evidence="5" id="KW-0206">Cytoskeleton</keyword>
<reference evidence="8 9" key="1">
    <citation type="journal article" date="2020" name="Nature">
        <title>Six reference-quality genomes reveal evolution of bat adaptations.</title>
        <authorList>
            <person name="Jebb D."/>
            <person name="Huang Z."/>
            <person name="Pippel M."/>
            <person name="Hughes G.M."/>
            <person name="Lavrichenko K."/>
            <person name="Devanna P."/>
            <person name="Winkler S."/>
            <person name="Jermiin L.S."/>
            <person name="Skirmuntt E.C."/>
            <person name="Katzourakis A."/>
            <person name="Burkitt-Gray L."/>
            <person name="Ray D.A."/>
            <person name="Sullivan K.A.M."/>
            <person name="Roscito J.G."/>
            <person name="Kirilenko B.M."/>
            <person name="Davalos L.M."/>
            <person name="Corthals A.P."/>
            <person name="Power M.L."/>
            <person name="Jones G."/>
            <person name="Ransome R.D."/>
            <person name="Dechmann D.K.N."/>
            <person name="Locatelli A.G."/>
            <person name="Puechmaille S.J."/>
            <person name="Fedrigo O."/>
            <person name="Jarvis E.D."/>
            <person name="Hiller M."/>
            <person name="Vernes S.C."/>
            <person name="Myers E.W."/>
            <person name="Teeling E.C."/>
        </authorList>
    </citation>
    <scope>NUCLEOTIDE SEQUENCE [LARGE SCALE GENOMIC DNA]</scope>
    <source>
        <strain evidence="8">MRhiFer1</strain>
        <tissue evidence="8">Lung</tissue>
    </source>
</reference>
<dbReference type="GO" id="GO:0003777">
    <property type="term" value="F:microtubule motor activity"/>
    <property type="evidence" value="ECO:0007669"/>
    <property type="project" value="InterPro"/>
</dbReference>
<evidence type="ECO:0000256" key="5">
    <source>
        <dbReference type="ARBA" id="ARBA00023212"/>
    </source>
</evidence>
<feature type="binding site" evidence="6">
    <location>
        <begin position="115"/>
        <end position="122"/>
    </location>
    <ligand>
        <name>ATP</name>
        <dbReference type="ChEBI" id="CHEBI:30616"/>
    </ligand>
</feature>
<protein>
    <submittedName>
        <fullName evidence="8">Kinesin family member 25</fullName>
    </submittedName>
</protein>
<evidence type="ECO:0000256" key="6">
    <source>
        <dbReference type="PROSITE-ProRule" id="PRU00283"/>
    </source>
</evidence>
<dbReference type="GO" id="GO:0008017">
    <property type="term" value="F:microtubule binding"/>
    <property type="evidence" value="ECO:0007669"/>
    <property type="project" value="InterPro"/>
</dbReference>
<dbReference type="SMART" id="SM00129">
    <property type="entry name" value="KISc"/>
    <property type="match status" value="1"/>
</dbReference>
<dbReference type="InterPro" id="IPR027640">
    <property type="entry name" value="Kinesin-like_fam"/>
</dbReference>
<dbReference type="Proteomes" id="UP000585614">
    <property type="component" value="Unassembled WGS sequence"/>
</dbReference>
<comment type="subcellular location">
    <subcellularLocation>
        <location evidence="1">Cytoplasm</location>
        <location evidence="1">Cytoskeleton</location>
    </subcellularLocation>
</comment>
<dbReference type="InterPro" id="IPR001752">
    <property type="entry name" value="Kinesin_motor_dom"/>
</dbReference>
<gene>
    <name evidence="8" type="ORF">mRhiFer1_007348</name>
</gene>
<name>A0A7J7R246_RHIFE</name>
<evidence type="ECO:0000256" key="3">
    <source>
        <dbReference type="ARBA" id="ARBA00022741"/>
    </source>
</evidence>
<proteinExistence type="inferred from homology"/>
<keyword evidence="4 6" id="KW-0067">ATP-binding</keyword>
<dbReference type="PANTHER" id="PTHR47972">
    <property type="entry name" value="KINESIN-LIKE PROTEIN KLP-3"/>
    <property type="match status" value="1"/>
</dbReference>
<dbReference type="PROSITE" id="PS50067">
    <property type="entry name" value="KINESIN_MOTOR_2"/>
    <property type="match status" value="1"/>
</dbReference>
<accession>A0A7J7R246</accession>
<evidence type="ECO:0000256" key="4">
    <source>
        <dbReference type="ARBA" id="ARBA00022840"/>
    </source>
</evidence>
<dbReference type="GO" id="GO:0005524">
    <property type="term" value="F:ATP binding"/>
    <property type="evidence" value="ECO:0007669"/>
    <property type="project" value="UniProtKB-UniRule"/>
</dbReference>
<keyword evidence="3 6" id="KW-0547">Nucleotide-binding</keyword>
<evidence type="ECO:0000313" key="9">
    <source>
        <dbReference type="Proteomes" id="UP000585614"/>
    </source>
</evidence>
<comment type="caution">
    <text evidence="8">The sequence shown here is derived from an EMBL/GenBank/DDBJ whole genome shotgun (WGS) entry which is preliminary data.</text>
</comment>
<comment type="similarity">
    <text evidence="6">Belongs to the TRAFAC class myosin-kinesin ATPase superfamily. Kinesin family.</text>
</comment>
<evidence type="ECO:0000259" key="7">
    <source>
        <dbReference type="PROSITE" id="PS50067"/>
    </source>
</evidence>
<evidence type="ECO:0000313" key="8">
    <source>
        <dbReference type="EMBL" id="KAF6270218.1"/>
    </source>
</evidence>